<dbReference type="PANTHER" id="PTHR10772">
    <property type="entry name" value="10 KDA HEAT SHOCK PROTEIN"/>
    <property type="match status" value="1"/>
</dbReference>
<evidence type="ECO:0000256" key="2">
    <source>
        <dbReference type="ARBA" id="ARBA00023186"/>
    </source>
</evidence>
<comment type="similarity">
    <text evidence="1 3 4">Belongs to the GroES chaperonin family.</text>
</comment>
<keyword evidence="2 3" id="KW-0143">Chaperone</keyword>
<accession>A0ABM5NGA2</accession>
<dbReference type="CDD" id="cd00320">
    <property type="entry name" value="cpn10"/>
    <property type="match status" value="1"/>
</dbReference>
<dbReference type="Proteomes" id="UP000011820">
    <property type="component" value="Chromosome"/>
</dbReference>
<dbReference type="SMART" id="SM00883">
    <property type="entry name" value="Cpn10"/>
    <property type="match status" value="1"/>
</dbReference>
<dbReference type="GeneID" id="93077083"/>
<comment type="subcellular location">
    <subcellularLocation>
        <location evidence="3">Cytoplasm</location>
    </subcellularLocation>
</comment>
<evidence type="ECO:0000256" key="1">
    <source>
        <dbReference type="ARBA" id="ARBA00006975"/>
    </source>
</evidence>
<evidence type="ECO:0000256" key="3">
    <source>
        <dbReference type="HAMAP-Rule" id="MF_00580"/>
    </source>
</evidence>
<dbReference type="InterPro" id="IPR011032">
    <property type="entry name" value="GroES-like_sf"/>
</dbReference>
<dbReference type="PANTHER" id="PTHR10772:SF58">
    <property type="entry name" value="CO-CHAPERONIN GROES"/>
    <property type="match status" value="1"/>
</dbReference>
<dbReference type="HAMAP" id="MF_00580">
    <property type="entry name" value="CH10"/>
    <property type="match status" value="1"/>
</dbReference>
<comment type="function">
    <text evidence="3 4">Together with the chaperonin GroEL, plays an essential role in assisting protein folding. The GroEL-GroES system forms a nano-cage that allows encapsulation of the non-native substrate proteins and provides a physical environment optimized to promote and accelerate protein folding. GroES binds to the apical surface of the GroEL ring, thereby capping the opening of the GroEL channel.</text>
</comment>
<organism evidence="5 6">
    <name type="scientific">Candidatus Liberibacter asiaticus str. gxpsy</name>
    <dbReference type="NCBI Taxonomy" id="1174529"/>
    <lineage>
        <taxon>Bacteria</taxon>
        <taxon>Pseudomonadati</taxon>
        <taxon>Pseudomonadota</taxon>
        <taxon>Alphaproteobacteria</taxon>
        <taxon>Hyphomicrobiales</taxon>
        <taxon>Rhizobiaceae</taxon>
        <taxon>Liberibacter</taxon>
    </lineage>
</organism>
<gene>
    <name evidence="3" type="primary">groES</name>
    <name evidence="3" type="synonym">groS</name>
    <name evidence="5" type="ORF">WSI_03580</name>
</gene>
<comment type="subunit">
    <text evidence="3">Heptamer of 7 subunits arranged in a ring. Interacts with the chaperonin GroEL.</text>
</comment>
<keyword evidence="6" id="KW-1185">Reference proteome</keyword>
<dbReference type="Gene3D" id="2.30.33.40">
    <property type="entry name" value="GroES chaperonin"/>
    <property type="match status" value="1"/>
</dbReference>
<keyword evidence="3" id="KW-0963">Cytoplasm</keyword>
<dbReference type="SUPFAM" id="SSF50129">
    <property type="entry name" value="GroES-like"/>
    <property type="match status" value="1"/>
</dbReference>
<protein>
    <recommendedName>
        <fullName evidence="3">Co-chaperonin GroES</fullName>
    </recommendedName>
    <alternativeName>
        <fullName evidence="3">10 kDa chaperonin</fullName>
    </alternativeName>
    <alternativeName>
        <fullName evidence="3">Chaperonin-10</fullName>
        <shortName evidence="3">Cpn10</shortName>
    </alternativeName>
</protein>
<name>A0ABM5NGA2_LIBAS</name>
<dbReference type="PRINTS" id="PR00297">
    <property type="entry name" value="CHAPERONIN10"/>
</dbReference>
<evidence type="ECO:0000256" key="4">
    <source>
        <dbReference type="RuleBase" id="RU000535"/>
    </source>
</evidence>
<proteinExistence type="inferred from homology"/>
<dbReference type="RefSeq" id="WP_015452682.1">
    <property type="nucleotide sequence ID" value="NC_020549.1"/>
</dbReference>
<evidence type="ECO:0000313" key="5">
    <source>
        <dbReference type="EMBL" id="AGH17086.1"/>
    </source>
</evidence>
<dbReference type="EMBL" id="CP004005">
    <property type="protein sequence ID" value="AGH17086.1"/>
    <property type="molecule type" value="Genomic_DNA"/>
</dbReference>
<reference evidence="5 6" key="1">
    <citation type="journal article" date="2013" name="Genome Announc.">
        <title>Complete Genome Sequence of a Chinese Strain of 'Candidatus Liberibacter asiaticus'.</title>
        <authorList>
            <person name="Lin H."/>
            <person name="Han C.S."/>
            <person name="Liu B."/>
            <person name="Lou B."/>
            <person name="Bai X."/>
            <person name="Deng C."/>
            <person name="Civerolo E.L."/>
            <person name="Gupta G."/>
        </authorList>
    </citation>
    <scope>NUCLEOTIDE SEQUENCE [LARGE SCALE GENOMIC DNA]</scope>
    <source>
        <strain evidence="6">gxpsy</strain>
    </source>
</reference>
<evidence type="ECO:0000313" key="6">
    <source>
        <dbReference type="Proteomes" id="UP000011820"/>
    </source>
</evidence>
<dbReference type="InterPro" id="IPR020818">
    <property type="entry name" value="Chaperonin_GroES"/>
</dbReference>
<dbReference type="InterPro" id="IPR037124">
    <property type="entry name" value="Chaperonin_GroES_sf"/>
</dbReference>
<dbReference type="Pfam" id="PF00166">
    <property type="entry name" value="Cpn10"/>
    <property type="match status" value="1"/>
</dbReference>
<sequence length="111" mass="12247">MVGEHKNYLRPTRGRVVVRRLQSEIKTATGNILIPDTVSEKPSASSGEIMWVGAGVMDQSGKVIEPEVSKGDIVLFGKWSGTEIKLNDGEEYLVMQESDIMGIVVEEKKNK</sequence>